<evidence type="ECO:0000313" key="2">
    <source>
        <dbReference type="EMBL" id="MDP4573960.1"/>
    </source>
</evidence>
<evidence type="ECO:0008006" key="4">
    <source>
        <dbReference type="Google" id="ProtNLM"/>
    </source>
</evidence>
<keyword evidence="3" id="KW-1185">Reference proteome</keyword>
<dbReference type="PROSITE" id="PS51257">
    <property type="entry name" value="PROKAR_LIPOPROTEIN"/>
    <property type="match status" value="1"/>
</dbReference>
<dbReference type="EMBL" id="JAVAIM010000001">
    <property type="protein sequence ID" value="MDP4573960.1"/>
    <property type="molecule type" value="Genomic_DNA"/>
</dbReference>
<gene>
    <name evidence="2" type="ORF">Q9K02_02250</name>
</gene>
<feature type="compositionally biased region" description="Polar residues" evidence="1">
    <location>
        <begin position="62"/>
        <end position="71"/>
    </location>
</feature>
<reference evidence="2 3" key="1">
    <citation type="submission" date="2023-08" db="EMBL/GenBank/DDBJ databases">
        <title>genomic of G39.</title>
        <authorList>
            <person name="Wang Y."/>
        </authorList>
    </citation>
    <scope>NUCLEOTIDE SEQUENCE [LARGE SCALE GENOMIC DNA]</scope>
    <source>
        <strain evidence="2 3">G39</strain>
    </source>
</reference>
<dbReference type="RefSeq" id="WP_305931417.1">
    <property type="nucleotide sequence ID" value="NZ_JAVAIM010000001.1"/>
</dbReference>
<accession>A0ABT9HLD6</accession>
<protein>
    <recommendedName>
        <fullName evidence="4">Secreted protein</fullName>
    </recommendedName>
</protein>
<dbReference type="Proteomes" id="UP001240639">
    <property type="component" value="Unassembled WGS sequence"/>
</dbReference>
<feature type="region of interest" description="Disordered" evidence="1">
    <location>
        <begin position="38"/>
        <end position="71"/>
    </location>
</feature>
<sequence length="71" mass="7502">MIRLALALCSTAALTACSNNEPQDLRAISASEAEALDDAASMIDERRLPPEALGEEADTETADTPQETPTQ</sequence>
<evidence type="ECO:0000313" key="3">
    <source>
        <dbReference type="Proteomes" id="UP001240639"/>
    </source>
</evidence>
<proteinExistence type="predicted"/>
<evidence type="ECO:0000256" key="1">
    <source>
        <dbReference type="SAM" id="MobiDB-lite"/>
    </source>
</evidence>
<comment type="caution">
    <text evidence="2">The sequence shown here is derived from an EMBL/GenBank/DDBJ whole genome shotgun (WGS) entry which is preliminary data.</text>
</comment>
<organism evidence="2 3">
    <name type="scientific">Qipengyuania profundimaris</name>
    <dbReference type="NCBI Taxonomy" id="3067652"/>
    <lineage>
        <taxon>Bacteria</taxon>
        <taxon>Pseudomonadati</taxon>
        <taxon>Pseudomonadota</taxon>
        <taxon>Alphaproteobacteria</taxon>
        <taxon>Sphingomonadales</taxon>
        <taxon>Erythrobacteraceae</taxon>
        <taxon>Qipengyuania</taxon>
    </lineage>
</organism>
<name>A0ABT9HLD6_9SPHN</name>